<dbReference type="PIRSF" id="PIRSF000089">
    <property type="entry name" value="Electra_flavoP_a"/>
    <property type="match status" value="1"/>
</dbReference>
<dbReference type="InterPro" id="IPR029035">
    <property type="entry name" value="DHS-like_NAD/FAD-binding_dom"/>
</dbReference>
<keyword evidence="2" id="KW-0813">Transport</keyword>
<evidence type="ECO:0000256" key="9">
    <source>
        <dbReference type="PIRSR" id="PIRSR000089-1"/>
    </source>
</evidence>
<dbReference type="Pfam" id="PF01012">
    <property type="entry name" value="ETF"/>
    <property type="match status" value="1"/>
</dbReference>
<feature type="binding site" evidence="9">
    <location>
        <begin position="247"/>
        <end position="251"/>
    </location>
    <ligand>
        <name>FAD</name>
        <dbReference type="ChEBI" id="CHEBI:57692"/>
    </ligand>
</feature>
<dbReference type="InterPro" id="IPR018206">
    <property type="entry name" value="ETF_asu_C_CS"/>
</dbReference>
<dbReference type="EMBL" id="JACHEO010000014">
    <property type="protein sequence ID" value="MBB5348734.1"/>
    <property type="molecule type" value="Genomic_DNA"/>
</dbReference>
<comment type="cofactor">
    <cofactor evidence="9">
        <name>FAD</name>
        <dbReference type="ChEBI" id="CHEBI:57692"/>
    </cofactor>
    <text evidence="9">Binds 1 FAD per dimer.</text>
</comment>
<keyword evidence="3" id="KW-0285">Flavoprotein</keyword>
<dbReference type="Gene3D" id="3.40.50.620">
    <property type="entry name" value="HUPs"/>
    <property type="match status" value="1"/>
</dbReference>
<feature type="binding site" evidence="9">
    <location>
        <position position="285"/>
    </location>
    <ligand>
        <name>FAD</name>
        <dbReference type="ChEBI" id="CHEBI:57692"/>
    </ligand>
</feature>
<feature type="binding site" evidence="9">
    <location>
        <begin position="264"/>
        <end position="271"/>
    </location>
    <ligand>
        <name>FAD</name>
        <dbReference type="ChEBI" id="CHEBI:57692"/>
    </ligand>
</feature>
<dbReference type="PANTHER" id="PTHR43153">
    <property type="entry name" value="ELECTRON TRANSFER FLAVOPROTEIN ALPHA"/>
    <property type="match status" value="1"/>
</dbReference>
<comment type="caution">
    <text evidence="11">The sequence shown here is derived from an EMBL/GenBank/DDBJ whole genome shotgun (WGS) entry which is preliminary data.</text>
</comment>
<dbReference type="InterPro" id="IPR014729">
    <property type="entry name" value="Rossmann-like_a/b/a_fold"/>
</dbReference>
<dbReference type="InterPro" id="IPR014730">
    <property type="entry name" value="ETF_a/b_N"/>
</dbReference>
<feature type="domain" description="Electron transfer flavoprotein alpha/beta-subunit N-terminal" evidence="10">
    <location>
        <begin position="4"/>
        <end position="184"/>
    </location>
</feature>
<dbReference type="Gene3D" id="3.40.50.1220">
    <property type="entry name" value="TPP-binding domain"/>
    <property type="match status" value="1"/>
</dbReference>
<comment type="similarity">
    <text evidence="1">Belongs to the ETF alpha-subunit/FixB family.</text>
</comment>
<dbReference type="GO" id="GO:0033539">
    <property type="term" value="P:fatty acid beta-oxidation using acyl-CoA dehydrogenase"/>
    <property type="evidence" value="ECO:0007669"/>
    <property type="project" value="TreeGrafter"/>
</dbReference>
<evidence type="ECO:0000256" key="1">
    <source>
        <dbReference type="ARBA" id="ARBA00005817"/>
    </source>
</evidence>
<keyword evidence="12" id="KW-1185">Reference proteome</keyword>
<proteinExistence type="inferred from homology"/>
<dbReference type="InterPro" id="IPR014731">
    <property type="entry name" value="ETF_asu_C"/>
</dbReference>
<evidence type="ECO:0000313" key="12">
    <source>
        <dbReference type="Proteomes" id="UP000539642"/>
    </source>
</evidence>
<dbReference type="FunFam" id="3.40.50.1220:FF:000001">
    <property type="entry name" value="Electron transfer flavoprotein, alpha subunit"/>
    <property type="match status" value="1"/>
</dbReference>
<evidence type="ECO:0000256" key="2">
    <source>
        <dbReference type="ARBA" id="ARBA00022448"/>
    </source>
</evidence>
<evidence type="ECO:0000256" key="5">
    <source>
        <dbReference type="ARBA" id="ARBA00022982"/>
    </source>
</evidence>
<gene>
    <name evidence="11" type="ORF">HNQ81_002474</name>
</gene>
<evidence type="ECO:0000256" key="8">
    <source>
        <dbReference type="ARBA" id="ARBA00079299"/>
    </source>
</evidence>
<evidence type="ECO:0000313" key="11">
    <source>
        <dbReference type="EMBL" id="MBB5348734.1"/>
    </source>
</evidence>
<dbReference type="SUPFAM" id="SSF52467">
    <property type="entry name" value="DHS-like NAD/FAD-binding domain"/>
    <property type="match status" value="1"/>
</dbReference>
<sequence length="320" mass="32896">MAKVLVIADIKRGEVKRSTAELLAKARSIGAETAVVAIGNNLEALIPGLVSAGSESQYVADDLGLELFSAAPYASCIVDAANQFGADQIWFASTESGKAVAPRVAARLGVACATDITDVTSTGDNIEITRPAIANKVIQRVKINSEKLVAVVRAGAFEMTAEGAGGSEKVIRLAAPPADLGAVVKELIADASGDIDLGDAAIVVSVGRGVKDQKGIDLVKALADDLGAGFGTSRAMVDSGLMGHNKQVGQTGKIVAPKLYIAVGISGAIQHLSGMTGSQVIVAVNNDPEAPIFNVADYGIVGDLFEVVPILRQQIKNIKK</sequence>
<feature type="binding site" evidence="9">
    <location>
        <position position="208"/>
    </location>
    <ligand>
        <name>FAD</name>
        <dbReference type="ChEBI" id="CHEBI:57692"/>
    </ligand>
</feature>
<dbReference type="AlphaFoldDB" id="A0A840UZ56"/>
<evidence type="ECO:0000256" key="3">
    <source>
        <dbReference type="ARBA" id="ARBA00022630"/>
    </source>
</evidence>
<evidence type="ECO:0000256" key="7">
    <source>
        <dbReference type="ARBA" id="ARBA00068674"/>
    </source>
</evidence>
<dbReference type="GO" id="GO:0009055">
    <property type="term" value="F:electron transfer activity"/>
    <property type="evidence" value="ECO:0007669"/>
    <property type="project" value="InterPro"/>
</dbReference>
<comment type="function">
    <text evidence="6">The electron transfer flavoprotein serves as a specific electron acceptor for other dehydrogenases. It transfers the electrons to the main respiratory chain via ETF-ubiquinone oxidoreductase (ETF dehydrogenase).</text>
</comment>
<dbReference type="PANTHER" id="PTHR43153:SF1">
    <property type="entry name" value="ELECTRON TRANSFER FLAVOPROTEIN SUBUNIT ALPHA, MITOCHONDRIAL"/>
    <property type="match status" value="1"/>
</dbReference>
<keyword evidence="4 9" id="KW-0274">FAD</keyword>
<evidence type="ECO:0000256" key="6">
    <source>
        <dbReference type="ARBA" id="ARBA00025649"/>
    </source>
</evidence>
<protein>
    <recommendedName>
        <fullName evidence="7">Electron transfer flavoprotein subunit alpha</fullName>
    </recommendedName>
    <alternativeName>
        <fullName evidence="8">Electron transfer flavoprotein large subunit</fullName>
    </alternativeName>
</protein>
<evidence type="ECO:0000259" key="10">
    <source>
        <dbReference type="SMART" id="SM00893"/>
    </source>
</evidence>
<dbReference type="SUPFAM" id="SSF52402">
    <property type="entry name" value="Adenine nucleotide alpha hydrolases-like"/>
    <property type="match status" value="1"/>
</dbReference>
<name>A0A840UZ56_9BACT</name>
<dbReference type="Proteomes" id="UP000539642">
    <property type="component" value="Unassembled WGS sequence"/>
</dbReference>
<accession>A0A840UZ56</accession>
<dbReference type="SMART" id="SM00893">
    <property type="entry name" value="ETF"/>
    <property type="match status" value="1"/>
</dbReference>
<dbReference type="Pfam" id="PF00766">
    <property type="entry name" value="ETF_alpha"/>
    <property type="match status" value="1"/>
</dbReference>
<organism evidence="11 12">
    <name type="scientific">Desulfoprunum benzoelyticum</name>
    <dbReference type="NCBI Taxonomy" id="1506996"/>
    <lineage>
        <taxon>Bacteria</taxon>
        <taxon>Pseudomonadati</taxon>
        <taxon>Thermodesulfobacteriota</taxon>
        <taxon>Desulfobulbia</taxon>
        <taxon>Desulfobulbales</taxon>
        <taxon>Desulfobulbaceae</taxon>
        <taxon>Desulfoprunum</taxon>
    </lineage>
</organism>
<dbReference type="InterPro" id="IPR001308">
    <property type="entry name" value="ETF_a/FixB"/>
</dbReference>
<keyword evidence="5" id="KW-0249">Electron transport</keyword>
<dbReference type="GO" id="GO:0050660">
    <property type="term" value="F:flavin adenine dinucleotide binding"/>
    <property type="evidence" value="ECO:0007669"/>
    <property type="project" value="InterPro"/>
</dbReference>
<evidence type="ECO:0000256" key="4">
    <source>
        <dbReference type="ARBA" id="ARBA00022827"/>
    </source>
</evidence>
<dbReference type="RefSeq" id="WP_183351556.1">
    <property type="nucleotide sequence ID" value="NZ_JACHEO010000014.1"/>
</dbReference>
<reference evidence="11 12" key="1">
    <citation type="submission" date="2020-08" db="EMBL/GenBank/DDBJ databases">
        <title>Genomic Encyclopedia of Type Strains, Phase IV (KMG-IV): sequencing the most valuable type-strain genomes for metagenomic binning, comparative biology and taxonomic classification.</title>
        <authorList>
            <person name="Goeker M."/>
        </authorList>
    </citation>
    <scope>NUCLEOTIDE SEQUENCE [LARGE SCALE GENOMIC DNA]</scope>
    <source>
        <strain evidence="11 12">DSM 28570</strain>
    </source>
</reference>
<dbReference type="PROSITE" id="PS00696">
    <property type="entry name" value="ETF_ALPHA"/>
    <property type="match status" value="1"/>
</dbReference>
<feature type="binding site" evidence="9">
    <location>
        <begin position="233"/>
        <end position="234"/>
    </location>
    <ligand>
        <name>FAD</name>
        <dbReference type="ChEBI" id="CHEBI:57692"/>
    </ligand>
</feature>